<keyword evidence="6" id="KW-1185">Reference proteome</keyword>
<name>A0AAD7K5I6_9AGAR</name>
<dbReference type="PANTHER" id="PTHR43212:SF3">
    <property type="entry name" value="QUERCETIN 2,3-DIOXYGENASE"/>
    <property type="match status" value="1"/>
</dbReference>
<comment type="similarity">
    <text evidence="1 3">Belongs to the pirin family.</text>
</comment>
<keyword evidence="2" id="KW-0479">Metal-binding</keyword>
<feature type="domain" description="Pirin N-terminal" evidence="4">
    <location>
        <begin position="13"/>
        <end position="120"/>
    </location>
</feature>
<feature type="binding site" evidence="2">
    <location>
        <position position="60"/>
    </location>
    <ligand>
        <name>Fe cation</name>
        <dbReference type="ChEBI" id="CHEBI:24875"/>
    </ligand>
</feature>
<proteinExistence type="inferred from homology"/>
<keyword evidence="2" id="KW-0408">Iron</keyword>
<evidence type="ECO:0000256" key="2">
    <source>
        <dbReference type="PIRSR" id="PIRSR006232-1"/>
    </source>
</evidence>
<dbReference type="GO" id="GO:0046872">
    <property type="term" value="F:metal ion binding"/>
    <property type="evidence" value="ECO:0007669"/>
    <property type="project" value="UniProtKB-KW"/>
</dbReference>
<evidence type="ECO:0000259" key="4">
    <source>
        <dbReference type="Pfam" id="PF02678"/>
    </source>
</evidence>
<dbReference type="InterPro" id="IPR003829">
    <property type="entry name" value="Pirin_N_dom"/>
</dbReference>
<dbReference type="PANTHER" id="PTHR43212">
    <property type="entry name" value="QUERCETIN 2,3-DIOXYGENASE"/>
    <property type="match status" value="1"/>
</dbReference>
<dbReference type="InterPro" id="IPR012093">
    <property type="entry name" value="Pirin"/>
</dbReference>
<dbReference type="SUPFAM" id="SSF51182">
    <property type="entry name" value="RmlC-like cupins"/>
    <property type="match status" value="1"/>
</dbReference>
<gene>
    <name evidence="5" type="ORF">B0H16DRAFT_1712160</name>
</gene>
<feature type="binding site" evidence="2">
    <location>
        <position position="106"/>
    </location>
    <ligand>
        <name>Fe cation</name>
        <dbReference type="ChEBI" id="CHEBI:24875"/>
    </ligand>
</feature>
<accession>A0AAD7K5I6</accession>
<dbReference type="AlphaFoldDB" id="A0AAD7K5I6"/>
<dbReference type="Pfam" id="PF02678">
    <property type="entry name" value="Pirin"/>
    <property type="match status" value="1"/>
</dbReference>
<dbReference type="EMBL" id="JARKIB010000008">
    <property type="protein sequence ID" value="KAJ7777109.1"/>
    <property type="molecule type" value="Genomic_DNA"/>
</dbReference>
<comment type="cofactor">
    <cofactor evidence="2">
        <name>Fe cation</name>
        <dbReference type="ChEBI" id="CHEBI:24875"/>
    </cofactor>
    <text evidence="2">Binds 1 Fe cation per subunit.</text>
</comment>
<feature type="binding site" evidence="2">
    <location>
        <position position="62"/>
    </location>
    <ligand>
        <name>Fe cation</name>
        <dbReference type="ChEBI" id="CHEBI:24875"/>
    </ligand>
</feature>
<dbReference type="Proteomes" id="UP001215598">
    <property type="component" value="Unassembled WGS sequence"/>
</dbReference>
<dbReference type="CDD" id="cd02910">
    <property type="entry name" value="cupin_Yhhw_N"/>
    <property type="match status" value="1"/>
</dbReference>
<evidence type="ECO:0000313" key="6">
    <source>
        <dbReference type="Proteomes" id="UP001215598"/>
    </source>
</evidence>
<reference evidence="5" key="1">
    <citation type="submission" date="2023-03" db="EMBL/GenBank/DDBJ databases">
        <title>Massive genome expansion in bonnet fungi (Mycena s.s.) driven by repeated elements and novel gene families across ecological guilds.</title>
        <authorList>
            <consortium name="Lawrence Berkeley National Laboratory"/>
            <person name="Harder C.B."/>
            <person name="Miyauchi S."/>
            <person name="Viragh M."/>
            <person name="Kuo A."/>
            <person name="Thoen E."/>
            <person name="Andreopoulos B."/>
            <person name="Lu D."/>
            <person name="Skrede I."/>
            <person name="Drula E."/>
            <person name="Henrissat B."/>
            <person name="Morin E."/>
            <person name="Kohler A."/>
            <person name="Barry K."/>
            <person name="LaButti K."/>
            <person name="Morin E."/>
            <person name="Salamov A."/>
            <person name="Lipzen A."/>
            <person name="Mereny Z."/>
            <person name="Hegedus B."/>
            <person name="Baldrian P."/>
            <person name="Stursova M."/>
            <person name="Weitz H."/>
            <person name="Taylor A."/>
            <person name="Grigoriev I.V."/>
            <person name="Nagy L.G."/>
            <person name="Martin F."/>
            <person name="Kauserud H."/>
        </authorList>
    </citation>
    <scope>NUCLEOTIDE SEQUENCE</scope>
    <source>
        <strain evidence="5">CBHHK182m</strain>
    </source>
</reference>
<sequence>MAIKIIPRRSHERGLTTIDWLRGFHTFSMASYRDPAHMDFGPLLVLNEDRVAAYNGFGAHSHREFEIFSYIVSGQLEHKDSMGNTEILKRGDLQLTSIGTGITHSEQAYGSEEVHFLQIWSRPTTRRLPPRYFTRHFTDDEKRDAWVRVVAPVDAEGVQKDAREGTGPAPVQSALTLYATLLTTGKSVIQTMVGSKGYIQVVQTSGFNDKVATGATVKIIGGSGVEAELREGDGAYLHFTNGGEVVVENVGDKTAEVLLFDLE</sequence>
<dbReference type="Gene3D" id="2.60.120.10">
    <property type="entry name" value="Jelly Rolls"/>
    <property type="match status" value="2"/>
</dbReference>
<dbReference type="InterPro" id="IPR011051">
    <property type="entry name" value="RmlC_Cupin_sf"/>
</dbReference>
<feature type="binding site" evidence="2">
    <location>
        <position position="104"/>
    </location>
    <ligand>
        <name>Fe cation</name>
        <dbReference type="ChEBI" id="CHEBI:24875"/>
    </ligand>
</feature>
<comment type="caution">
    <text evidence="5">The sequence shown here is derived from an EMBL/GenBank/DDBJ whole genome shotgun (WGS) entry which is preliminary data.</text>
</comment>
<evidence type="ECO:0000256" key="1">
    <source>
        <dbReference type="ARBA" id="ARBA00008416"/>
    </source>
</evidence>
<dbReference type="PIRSF" id="PIRSF006232">
    <property type="entry name" value="Pirin"/>
    <property type="match status" value="1"/>
</dbReference>
<protein>
    <submittedName>
        <fullName evidence="5">RmlC-like cupin domain-containing protein</fullName>
    </submittedName>
</protein>
<dbReference type="InterPro" id="IPR014710">
    <property type="entry name" value="RmlC-like_jellyroll"/>
</dbReference>
<organism evidence="5 6">
    <name type="scientific">Mycena metata</name>
    <dbReference type="NCBI Taxonomy" id="1033252"/>
    <lineage>
        <taxon>Eukaryota</taxon>
        <taxon>Fungi</taxon>
        <taxon>Dikarya</taxon>
        <taxon>Basidiomycota</taxon>
        <taxon>Agaricomycotina</taxon>
        <taxon>Agaricomycetes</taxon>
        <taxon>Agaricomycetidae</taxon>
        <taxon>Agaricales</taxon>
        <taxon>Marasmiineae</taxon>
        <taxon>Mycenaceae</taxon>
        <taxon>Mycena</taxon>
    </lineage>
</organism>
<evidence type="ECO:0000256" key="3">
    <source>
        <dbReference type="RuleBase" id="RU003457"/>
    </source>
</evidence>
<evidence type="ECO:0000313" key="5">
    <source>
        <dbReference type="EMBL" id="KAJ7777109.1"/>
    </source>
</evidence>